<dbReference type="Proteomes" id="UP000621210">
    <property type="component" value="Unassembled WGS sequence"/>
</dbReference>
<dbReference type="CDD" id="cd02440">
    <property type="entry name" value="AdoMet_MTases"/>
    <property type="match status" value="1"/>
</dbReference>
<proteinExistence type="predicted"/>
<keyword evidence="2" id="KW-0808">Transferase</keyword>
<dbReference type="Gene3D" id="3.40.50.150">
    <property type="entry name" value="Vaccinia Virus protein VP39"/>
    <property type="match status" value="1"/>
</dbReference>
<dbReference type="Pfam" id="PF08241">
    <property type="entry name" value="Methyltransf_11"/>
    <property type="match status" value="1"/>
</dbReference>
<keyword evidence="3" id="KW-1185">Reference proteome</keyword>
<keyword evidence="2" id="KW-0489">Methyltransferase</keyword>
<protein>
    <submittedName>
        <fullName evidence="2">Class I SAM-dependent methyltransferase</fullName>
    </submittedName>
</protein>
<comment type="caution">
    <text evidence="2">The sequence shown here is derived from an EMBL/GenBank/DDBJ whole genome shotgun (WGS) entry which is preliminary data.</text>
</comment>
<dbReference type="AlphaFoldDB" id="A0A926QTM3"/>
<dbReference type="InterPro" id="IPR029063">
    <property type="entry name" value="SAM-dependent_MTases_sf"/>
</dbReference>
<organism evidence="2 3">
    <name type="scientific">Streptomyces griseicoloratus</name>
    <dbReference type="NCBI Taxonomy" id="2752516"/>
    <lineage>
        <taxon>Bacteria</taxon>
        <taxon>Bacillati</taxon>
        <taxon>Actinomycetota</taxon>
        <taxon>Actinomycetes</taxon>
        <taxon>Kitasatosporales</taxon>
        <taxon>Streptomycetaceae</taxon>
        <taxon>Streptomyces</taxon>
    </lineage>
</organism>
<dbReference type="InterPro" id="IPR013216">
    <property type="entry name" value="Methyltransf_11"/>
</dbReference>
<reference evidence="2" key="2">
    <citation type="submission" date="2020-09" db="EMBL/GenBank/DDBJ databases">
        <authorList>
            <person name="Luo X."/>
        </authorList>
    </citation>
    <scope>NUCLEOTIDE SEQUENCE</scope>
    <source>
        <strain evidence="2">TRM S81-3</strain>
    </source>
</reference>
<evidence type="ECO:0000313" key="3">
    <source>
        <dbReference type="Proteomes" id="UP000621210"/>
    </source>
</evidence>
<name>A0A926QTM3_9ACTN</name>
<sequence length="300" mass="32373">MMYENPLAYLAGLEGLALLRSFTGEHGRDFVEARLAELRKLLDDEALAAAAVEVARVGTVDGYRIWSPTYDGPNAAFDIDEPLIGEMVDGIRAETALDAACGTGRMAALLAGRGHRVLGVDSSPDMLARARQRVPGGEFRLGELTRLPVADDAVDLVVCSLALTHVPDLRPVMAEFARVLRPGGHLLTSDVHPERVALGAVPPVRLPDGRPGRLESHRHSAGDYLRAALGAGFEVRRCEEPVIPAPERPETEDGQPAPARELGPWELWPWCLADLVPEAAQAARAGMPAEIIWQFRLTGP</sequence>
<evidence type="ECO:0000259" key="1">
    <source>
        <dbReference type="Pfam" id="PF08241"/>
    </source>
</evidence>
<dbReference type="SUPFAM" id="SSF53335">
    <property type="entry name" value="S-adenosyl-L-methionine-dependent methyltransferases"/>
    <property type="match status" value="1"/>
</dbReference>
<dbReference type="GO" id="GO:0032259">
    <property type="term" value="P:methylation"/>
    <property type="evidence" value="ECO:0007669"/>
    <property type="project" value="UniProtKB-KW"/>
</dbReference>
<dbReference type="PANTHER" id="PTHR42912">
    <property type="entry name" value="METHYLTRANSFERASE"/>
    <property type="match status" value="1"/>
</dbReference>
<dbReference type="InterPro" id="IPR050508">
    <property type="entry name" value="Methyltransf_Superfamily"/>
</dbReference>
<gene>
    <name evidence="2" type="ORF">H0H10_24155</name>
</gene>
<feature type="domain" description="Methyltransferase type 11" evidence="1">
    <location>
        <begin position="97"/>
        <end position="187"/>
    </location>
</feature>
<dbReference type="GO" id="GO:0008757">
    <property type="term" value="F:S-adenosylmethionine-dependent methyltransferase activity"/>
    <property type="evidence" value="ECO:0007669"/>
    <property type="project" value="InterPro"/>
</dbReference>
<reference evidence="2" key="1">
    <citation type="submission" date="2020-09" db="EMBL/GenBank/DDBJ databases">
        <title>Streptomyces grisecoloratus sp. nov., isolated from cotton soil.</title>
        <authorList>
            <person name="Xing L."/>
        </authorList>
    </citation>
    <scope>NUCLEOTIDE SEQUENCE</scope>
    <source>
        <strain evidence="2">TRM S81-3</strain>
    </source>
</reference>
<evidence type="ECO:0000313" key="2">
    <source>
        <dbReference type="EMBL" id="MBD0422212.1"/>
    </source>
</evidence>
<accession>A0A926QTM3</accession>
<dbReference type="EMBL" id="JACVQF010000209">
    <property type="protein sequence ID" value="MBD0422212.1"/>
    <property type="molecule type" value="Genomic_DNA"/>
</dbReference>